<feature type="domain" description="Gnk2-homologous" evidence="19">
    <location>
        <begin position="132"/>
        <end position="238"/>
    </location>
</feature>
<evidence type="ECO:0000256" key="9">
    <source>
        <dbReference type="ARBA" id="ARBA00022777"/>
    </source>
</evidence>
<dbReference type="PROSITE" id="PS50011">
    <property type="entry name" value="PROTEIN_KINASE_DOM"/>
    <property type="match status" value="1"/>
</dbReference>
<proteinExistence type="predicted"/>
<feature type="region of interest" description="Disordered" evidence="15">
    <location>
        <begin position="250"/>
        <end position="270"/>
    </location>
</feature>
<dbReference type="PANTHER" id="PTHR27002:SF1050">
    <property type="entry name" value="CYSTEINE-RICH RECEPTOR-LIKE PROTEIN KINASE 5"/>
    <property type="match status" value="1"/>
</dbReference>
<gene>
    <name evidence="20" type="ORF">SHCRBa_238_G09_F_170</name>
</gene>
<reference evidence="20" key="1">
    <citation type="submission" date="2013-05" db="EMBL/GenBank/DDBJ databases">
        <title>Building the sugarcane genome for biotechnology and identifying evolutionary trends.</title>
        <authorList>
            <person name="De Setta N."/>
            <person name="Monteiro-Vitorello C.B."/>
            <person name="Metcalfe C.J."/>
            <person name="Cruz G.M.Q."/>
            <person name="Del Bem L.E."/>
            <person name="Vicentini R."/>
            <person name="Nogueira F.T.S."/>
            <person name="Campos R.A."/>
            <person name="Nunes S.L."/>
            <person name="Turrini P.C.G."/>
            <person name="Vieira A.P."/>
            <person name="Cruz E.A.O."/>
            <person name="Correa T.C.S."/>
            <person name="Hotta C.T."/>
            <person name="de Mello-Varani A."/>
            <person name="Vautrin S."/>
            <person name="Trindade A.S."/>
            <person name="Vilela M.M."/>
            <person name="Horta C.L."/>
            <person name="Sato P.M."/>
            <person name="de Andrade R.F."/>
            <person name="Nishiyama M.Y."/>
            <person name="Cardoso-Silva C.B."/>
            <person name="Scortecci K.C."/>
            <person name="Garcia A.A.F."/>
            <person name="Carneiro M.S."/>
            <person name="Kim C."/>
            <person name="Paterson A.H."/>
            <person name="Berges H."/>
            <person name="D'Hont A."/>
            <person name="de-Souza A.P."/>
            <person name="Souza G.M."/>
            <person name="Vincentz M."/>
            <person name="Kitajima J.P."/>
            <person name="Van Sluys M.-A."/>
        </authorList>
    </citation>
    <scope>NUCLEOTIDE SEQUENCE</scope>
</reference>
<dbReference type="CDD" id="cd14066">
    <property type="entry name" value="STKc_IRAK"/>
    <property type="match status" value="1"/>
</dbReference>
<dbReference type="GO" id="GO:0004674">
    <property type="term" value="F:protein serine/threonine kinase activity"/>
    <property type="evidence" value="ECO:0007669"/>
    <property type="project" value="UniProtKB-KW"/>
</dbReference>
<dbReference type="AlphaFoldDB" id="A0A059Q1W1"/>
<feature type="domain" description="Gnk2-homologous" evidence="19">
    <location>
        <begin position="23"/>
        <end position="126"/>
    </location>
</feature>
<evidence type="ECO:0000313" key="20">
    <source>
        <dbReference type="EMBL" id="AGT17169.1"/>
    </source>
</evidence>
<feature type="chain" id="PRO_5001578974" evidence="17">
    <location>
        <begin position="22"/>
        <end position="669"/>
    </location>
</feature>
<sequence length="669" mass="71564">MHRLLAILFLCSSLLATVANADDPFFTGCPNNTNYTRGSAFQANLDDLLASLPAAAAASTGFATNTTGTAPDQAYGLAQCRADVNASDCRACLDGSTQDMARVCPGQKSATLIYDACQLRHSNASFFGTVDASVVVWLVNSQNASQQEQFTVQLGALMGNVTGRAAYASPRMFAVGSAAVTPFVNVYGMAQCTRDLAGDDCNRCLAGAVSFIPSCCDGRQGPRIVYPSCSIRFEVYPFYNLQAADAAMSPAPAPSPGGGSVNGSDQSGLGKSGESMELNTALVAIPVAVALLLLVAVFLCLCRRNREAHKHVQVASTGYGEEDMRNSESLLCDLSTLRAATDNISVENKLGQGGFGPVYKGTLQDGQEIAVKRLSATSQQGQVEMKNEVVLLAKLQHRNLVRLLGCCIEEHERLLVYEFLTNNSLDKILFDPARQQELGWGLRQRIIEGIGRGLLYLHEDSRLTIIHRDLKASNILLDADMNPKISDFGLAKLFSIDSSVGNTSNIAGTYGYMAPEYALLGIFSAKSDVFSYGVLVLEIVTGRRNSYTHALGPSEDLLTYVWRHWSRGSVQPLLEGCPDEGLRAQEMLRCIHVGLLCVQEDPHIRPTMASVVVMLNSRSITLPAPAAPAYAVPGQGITVRGVASQGLIDVAASGDNSINDASISDLEPR</sequence>
<organism evidence="20">
    <name type="scientific">Saccharum hybrid cultivar R570</name>
    <dbReference type="NCBI Taxonomy" id="131158"/>
    <lineage>
        <taxon>Eukaryota</taxon>
        <taxon>Viridiplantae</taxon>
        <taxon>Streptophyta</taxon>
        <taxon>Embryophyta</taxon>
        <taxon>Tracheophyta</taxon>
        <taxon>Spermatophyta</taxon>
        <taxon>Magnoliopsida</taxon>
        <taxon>Liliopsida</taxon>
        <taxon>Poales</taxon>
        <taxon>Poaceae</taxon>
        <taxon>PACMAD clade</taxon>
        <taxon>Panicoideae</taxon>
        <taxon>Andropogonodae</taxon>
        <taxon>Andropogoneae</taxon>
        <taxon>Saccharinae</taxon>
        <taxon>Saccharum</taxon>
        <taxon>Saccharum officinarum species complex</taxon>
    </lineage>
</organism>
<dbReference type="InterPro" id="IPR000719">
    <property type="entry name" value="Prot_kinase_dom"/>
</dbReference>
<dbReference type="FunFam" id="3.30.430.20:FF:000010">
    <property type="entry name" value="Cysteine-rich receptor-like protein kinase 10"/>
    <property type="match status" value="1"/>
</dbReference>
<evidence type="ECO:0000256" key="16">
    <source>
        <dbReference type="SAM" id="Phobius"/>
    </source>
</evidence>
<evidence type="ECO:0000256" key="14">
    <source>
        <dbReference type="ARBA" id="ARBA00023180"/>
    </source>
</evidence>
<evidence type="ECO:0000256" key="5">
    <source>
        <dbReference type="ARBA" id="ARBA00022692"/>
    </source>
</evidence>
<evidence type="ECO:0000256" key="2">
    <source>
        <dbReference type="ARBA" id="ARBA00022527"/>
    </source>
</evidence>
<evidence type="ECO:0000256" key="17">
    <source>
        <dbReference type="SAM" id="SignalP"/>
    </source>
</evidence>
<dbReference type="Pfam" id="PF01657">
    <property type="entry name" value="Stress-antifung"/>
    <property type="match status" value="2"/>
</dbReference>
<keyword evidence="12 16" id="KW-0472">Membrane</keyword>
<dbReference type="Pfam" id="PF07714">
    <property type="entry name" value="PK_Tyr_Ser-Thr"/>
    <property type="match status" value="1"/>
</dbReference>
<evidence type="ECO:0000256" key="15">
    <source>
        <dbReference type="SAM" id="MobiDB-lite"/>
    </source>
</evidence>
<evidence type="ECO:0000256" key="4">
    <source>
        <dbReference type="ARBA" id="ARBA00022679"/>
    </source>
</evidence>
<keyword evidence="7" id="KW-0677">Repeat</keyword>
<evidence type="ECO:0000256" key="1">
    <source>
        <dbReference type="ARBA" id="ARBA00004167"/>
    </source>
</evidence>
<evidence type="ECO:0000256" key="12">
    <source>
        <dbReference type="ARBA" id="ARBA00023136"/>
    </source>
</evidence>
<dbReference type="FunFam" id="1.10.510.10:FF:000343">
    <property type="entry name" value="Cysteine-rich receptor-like protein kinase 28"/>
    <property type="match status" value="1"/>
</dbReference>
<dbReference type="CDD" id="cd23509">
    <property type="entry name" value="Gnk2-like"/>
    <property type="match status" value="2"/>
</dbReference>
<comment type="subcellular location">
    <subcellularLocation>
        <location evidence="1">Membrane</location>
        <topology evidence="1">Single-pass membrane protein</topology>
    </subcellularLocation>
</comment>
<accession>A0A059Q1W1</accession>
<dbReference type="GO" id="GO:0009737">
    <property type="term" value="P:response to abscisic acid"/>
    <property type="evidence" value="ECO:0007669"/>
    <property type="project" value="UniProtKB-ARBA"/>
</dbReference>
<evidence type="ECO:0000256" key="7">
    <source>
        <dbReference type="ARBA" id="ARBA00022737"/>
    </source>
</evidence>
<keyword evidence="8" id="KW-0547">Nucleotide-binding</keyword>
<protein>
    <submittedName>
        <fullName evidence="20">ATP binding protein</fullName>
    </submittedName>
</protein>
<dbReference type="InterPro" id="IPR008271">
    <property type="entry name" value="Ser/Thr_kinase_AS"/>
</dbReference>
<dbReference type="SUPFAM" id="SSF56112">
    <property type="entry name" value="Protein kinase-like (PK-like)"/>
    <property type="match status" value="1"/>
</dbReference>
<dbReference type="GO" id="GO:0005524">
    <property type="term" value="F:ATP binding"/>
    <property type="evidence" value="ECO:0007669"/>
    <property type="project" value="UniProtKB-KW"/>
</dbReference>
<evidence type="ECO:0000259" key="19">
    <source>
        <dbReference type="PROSITE" id="PS51473"/>
    </source>
</evidence>
<evidence type="ECO:0000256" key="13">
    <source>
        <dbReference type="ARBA" id="ARBA00023170"/>
    </source>
</evidence>
<dbReference type="InterPro" id="IPR001245">
    <property type="entry name" value="Ser-Thr/Tyr_kinase_cat_dom"/>
</dbReference>
<keyword evidence="13" id="KW-0675">Receptor</keyword>
<keyword evidence="14" id="KW-0325">Glycoprotein</keyword>
<keyword evidence="2" id="KW-0723">Serine/threonine-protein kinase</keyword>
<feature type="transmembrane region" description="Helical" evidence="16">
    <location>
        <begin position="281"/>
        <end position="301"/>
    </location>
</feature>
<dbReference type="InterPro" id="IPR038408">
    <property type="entry name" value="GNK2_sf"/>
</dbReference>
<keyword evidence="10" id="KW-0067">ATP-binding</keyword>
<evidence type="ECO:0000256" key="11">
    <source>
        <dbReference type="ARBA" id="ARBA00022989"/>
    </source>
</evidence>
<keyword evidence="9" id="KW-0418">Kinase</keyword>
<dbReference type="InterPro" id="IPR002902">
    <property type="entry name" value="GNK2"/>
</dbReference>
<dbReference type="PROSITE" id="PS00108">
    <property type="entry name" value="PROTEIN_KINASE_ST"/>
    <property type="match status" value="1"/>
</dbReference>
<feature type="signal peptide" evidence="17">
    <location>
        <begin position="1"/>
        <end position="21"/>
    </location>
</feature>
<dbReference type="InterPro" id="IPR011009">
    <property type="entry name" value="Kinase-like_dom_sf"/>
</dbReference>
<dbReference type="Gene3D" id="1.10.510.10">
    <property type="entry name" value="Transferase(Phosphotransferase) domain 1"/>
    <property type="match status" value="1"/>
</dbReference>
<dbReference type="GO" id="GO:0005886">
    <property type="term" value="C:plasma membrane"/>
    <property type="evidence" value="ECO:0007669"/>
    <property type="project" value="TreeGrafter"/>
</dbReference>
<evidence type="ECO:0000256" key="8">
    <source>
        <dbReference type="ARBA" id="ARBA00022741"/>
    </source>
</evidence>
<keyword evidence="11 16" id="KW-1133">Transmembrane helix</keyword>
<evidence type="ECO:0000259" key="18">
    <source>
        <dbReference type="PROSITE" id="PS50011"/>
    </source>
</evidence>
<name>A0A059Q1W1_9POAL</name>
<keyword evidence="5 16" id="KW-0812">Transmembrane</keyword>
<keyword evidence="4" id="KW-0808">Transferase</keyword>
<evidence type="ECO:0000256" key="3">
    <source>
        <dbReference type="ARBA" id="ARBA00022553"/>
    </source>
</evidence>
<dbReference type="FunFam" id="3.30.200.20:FF:000142">
    <property type="entry name" value="Cysteine-rich receptor-like protein kinase 10"/>
    <property type="match status" value="1"/>
</dbReference>
<dbReference type="FunFam" id="3.30.430.20:FF:000002">
    <property type="entry name" value="Cysteine-rich receptor-like protein kinase 10"/>
    <property type="match status" value="1"/>
</dbReference>
<dbReference type="Gene3D" id="3.30.200.20">
    <property type="entry name" value="Phosphorylase Kinase, domain 1"/>
    <property type="match status" value="1"/>
</dbReference>
<dbReference type="PANTHER" id="PTHR27002">
    <property type="entry name" value="RECEPTOR-LIKE SERINE/THREONINE-PROTEIN KINASE SD1-8"/>
    <property type="match status" value="1"/>
</dbReference>
<keyword evidence="6 17" id="KW-0732">Signal</keyword>
<evidence type="ECO:0000256" key="10">
    <source>
        <dbReference type="ARBA" id="ARBA00022840"/>
    </source>
</evidence>
<dbReference type="SMART" id="SM00220">
    <property type="entry name" value="S_TKc"/>
    <property type="match status" value="1"/>
</dbReference>
<dbReference type="PROSITE" id="PS51473">
    <property type="entry name" value="GNK2"/>
    <property type="match status" value="2"/>
</dbReference>
<evidence type="ECO:0000256" key="6">
    <source>
        <dbReference type="ARBA" id="ARBA00022729"/>
    </source>
</evidence>
<feature type="domain" description="Protein kinase" evidence="18">
    <location>
        <begin position="344"/>
        <end position="622"/>
    </location>
</feature>
<dbReference type="Gene3D" id="3.30.430.20">
    <property type="entry name" value="Gnk2 domain, C-X8-C-X2-C motif"/>
    <property type="match status" value="2"/>
</dbReference>
<dbReference type="EMBL" id="KF184768">
    <property type="protein sequence ID" value="AGT17169.1"/>
    <property type="molecule type" value="Genomic_DNA"/>
</dbReference>
<keyword evidence="3" id="KW-0597">Phosphoprotein</keyword>